<evidence type="ECO:0000313" key="3">
    <source>
        <dbReference type="EMBL" id="KFN48234.1"/>
    </source>
</evidence>
<dbReference type="SUPFAM" id="SSF53474">
    <property type="entry name" value="alpha/beta-Hydrolases"/>
    <property type="match status" value="1"/>
</dbReference>
<dbReference type="InterPro" id="IPR050471">
    <property type="entry name" value="AB_hydrolase"/>
</dbReference>
<dbReference type="FunFam" id="3.40.50.1820:FF:000205">
    <property type="entry name" value="Non-haem bromoperoxidase BPO-A2"/>
    <property type="match status" value="1"/>
</dbReference>
<comment type="similarity">
    <text evidence="1">Belongs to the AB hydrolase superfamily. Bacterial non-heme haloperoxidase / perhydrolase family.</text>
</comment>
<dbReference type="InterPro" id="IPR000639">
    <property type="entry name" value="Epox_hydrolase-like"/>
</dbReference>
<dbReference type="Pfam" id="PF00561">
    <property type="entry name" value="Abhydrolase_1"/>
    <property type="match status" value="1"/>
</dbReference>
<dbReference type="PANTHER" id="PTHR43433:SF4">
    <property type="entry name" value="NON-HEME CHLOROPEROXIDASE-RELATED"/>
    <property type="match status" value="1"/>
</dbReference>
<reference evidence="3 4" key="1">
    <citation type="submission" date="2013-09" db="EMBL/GenBank/DDBJ databases">
        <title>Genome sequencing of Arenimonas composti.</title>
        <authorList>
            <person name="Chen F."/>
            <person name="Wang G."/>
        </authorList>
    </citation>
    <scope>NUCLEOTIDE SEQUENCE [LARGE SCALE GENOMIC DNA]</scope>
    <source>
        <strain evidence="3 4">TR7-09</strain>
    </source>
</reference>
<gene>
    <name evidence="3" type="ORF">P873_01370</name>
</gene>
<dbReference type="Gene3D" id="3.40.50.1820">
    <property type="entry name" value="alpha/beta hydrolase"/>
    <property type="match status" value="1"/>
</dbReference>
<accession>A0A091BBM0</accession>
<evidence type="ECO:0000256" key="1">
    <source>
        <dbReference type="ARBA" id="ARBA00038128"/>
    </source>
</evidence>
<dbReference type="PANTHER" id="PTHR43433">
    <property type="entry name" value="HYDROLASE, ALPHA/BETA FOLD FAMILY PROTEIN"/>
    <property type="match status" value="1"/>
</dbReference>
<dbReference type="RefSeq" id="WP_026815962.1">
    <property type="nucleotide sequence ID" value="NZ_AUFF01000001.1"/>
</dbReference>
<dbReference type="AlphaFoldDB" id="A0A091BBM0"/>
<name>A0A091BBM0_9GAMM</name>
<feature type="domain" description="AB hydrolase-1" evidence="2">
    <location>
        <begin position="17"/>
        <end position="250"/>
    </location>
</feature>
<dbReference type="PRINTS" id="PR00111">
    <property type="entry name" value="ABHYDROLASE"/>
</dbReference>
<organism evidence="3 4">
    <name type="scientific">Arenimonas composti TR7-09 = DSM 18010</name>
    <dbReference type="NCBI Taxonomy" id="1121013"/>
    <lineage>
        <taxon>Bacteria</taxon>
        <taxon>Pseudomonadati</taxon>
        <taxon>Pseudomonadota</taxon>
        <taxon>Gammaproteobacteria</taxon>
        <taxon>Lysobacterales</taxon>
        <taxon>Lysobacteraceae</taxon>
        <taxon>Arenimonas</taxon>
    </lineage>
</organism>
<dbReference type="EMBL" id="AWXU01000056">
    <property type="protein sequence ID" value="KFN48234.1"/>
    <property type="molecule type" value="Genomic_DNA"/>
</dbReference>
<dbReference type="eggNOG" id="COG2267">
    <property type="taxonomic scope" value="Bacteria"/>
</dbReference>
<dbReference type="OrthoDB" id="9779853at2"/>
<dbReference type="Proteomes" id="UP000029391">
    <property type="component" value="Unassembled WGS sequence"/>
</dbReference>
<dbReference type="InterPro" id="IPR029058">
    <property type="entry name" value="AB_hydrolase_fold"/>
</dbReference>
<sequence length="268" mass="29144">MKNVDLHIEDSRGEGRPIVLIHGWPLSAAAWAPQIEALQEAGFRTIAYDRRGFGHSAKPASGYDYDTFAADLAGILDERDLRDVTLVGFSMGGGEVARYVRDHGQARLHSLVFAAAVTPFLLKGPDNPDGPLTPEAAQEKADKYAAGRHAYYDEFTRKFFSANDRLMVSEAEREDALRICEQADPAAAAACMDAFATTDFRPDLAMITVPTLVIHGDADAILPLEKTGARTHAAVKGSELVVIPDGPHGLNTSHTEQFNQALIDFLQR</sequence>
<dbReference type="STRING" id="1121013.GCA_000426365_00435"/>
<keyword evidence="4" id="KW-1185">Reference proteome</keyword>
<proteinExistence type="inferred from homology"/>
<comment type="caution">
    <text evidence="3">The sequence shown here is derived from an EMBL/GenBank/DDBJ whole genome shotgun (WGS) entry which is preliminary data.</text>
</comment>
<protein>
    <recommendedName>
        <fullName evidence="2">AB hydrolase-1 domain-containing protein</fullName>
    </recommendedName>
</protein>
<evidence type="ECO:0000313" key="4">
    <source>
        <dbReference type="Proteomes" id="UP000029391"/>
    </source>
</evidence>
<dbReference type="InterPro" id="IPR000073">
    <property type="entry name" value="AB_hydrolase_1"/>
</dbReference>
<dbReference type="PRINTS" id="PR00412">
    <property type="entry name" value="EPOXHYDRLASE"/>
</dbReference>
<evidence type="ECO:0000259" key="2">
    <source>
        <dbReference type="Pfam" id="PF00561"/>
    </source>
</evidence>
<dbReference type="GO" id="GO:0003824">
    <property type="term" value="F:catalytic activity"/>
    <property type="evidence" value="ECO:0007669"/>
    <property type="project" value="InterPro"/>
</dbReference>